<sequence>MALAAKSFNKAALRAARPRTASRRVVQVNAKYGQESRYFDLKDMENTTGSWDMYGVDESKRYPDNQSKFFVQAADIISRREALNAFVALSGIGAIATFGLKGAADAKLPITTGPQEGKTENGKGGSVRSRL</sequence>
<keyword evidence="10" id="KW-0472">Membrane</keyword>
<dbReference type="AlphaFoldDB" id="A0A7S0WYA1"/>
<dbReference type="GO" id="GO:0015979">
    <property type="term" value="P:photosynthesis"/>
    <property type="evidence" value="ECO:0007669"/>
    <property type="project" value="UniProtKB-KW"/>
</dbReference>
<evidence type="ECO:0000256" key="5">
    <source>
        <dbReference type="ARBA" id="ARBA00022531"/>
    </source>
</evidence>
<keyword evidence="7" id="KW-0812">Transmembrane</keyword>
<dbReference type="PANTHER" id="PTHR34787:SF1">
    <property type="entry name" value="PHOTOSYSTEM I REACTION CENTER SUBUNIT VI-2, CHLOROPLASTIC"/>
    <property type="match status" value="1"/>
</dbReference>
<evidence type="ECO:0000256" key="8">
    <source>
        <dbReference type="ARBA" id="ARBA00022836"/>
    </source>
</evidence>
<dbReference type="Pfam" id="PF03244">
    <property type="entry name" value="PSI_PsaH"/>
    <property type="match status" value="1"/>
</dbReference>
<name>A0A7S0WYA1_9CHLO</name>
<evidence type="ECO:0000256" key="9">
    <source>
        <dbReference type="ARBA" id="ARBA00023078"/>
    </source>
</evidence>
<reference evidence="12" key="1">
    <citation type="submission" date="2021-01" db="EMBL/GenBank/DDBJ databases">
        <authorList>
            <person name="Corre E."/>
            <person name="Pelletier E."/>
            <person name="Niang G."/>
            <person name="Scheremetjew M."/>
            <person name="Finn R."/>
            <person name="Kale V."/>
            <person name="Holt S."/>
            <person name="Cochrane G."/>
            <person name="Meng A."/>
            <person name="Brown T."/>
            <person name="Cohen L."/>
        </authorList>
    </citation>
    <scope>NUCLEOTIDE SEQUENCE</scope>
    <source>
        <strain evidence="12">SAG 11-49</strain>
    </source>
</reference>
<accession>A0A7S0WYA1</accession>
<keyword evidence="4" id="KW-0150">Chloroplast</keyword>
<keyword evidence="8" id="KW-0603">Photosystem I</keyword>
<evidence type="ECO:0000313" key="12">
    <source>
        <dbReference type="EMBL" id="CAD8690727.1"/>
    </source>
</evidence>
<dbReference type="EMBL" id="HBFB01027230">
    <property type="protein sequence ID" value="CAD8690727.1"/>
    <property type="molecule type" value="Transcribed_RNA"/>
</dbReference>
<evidence type="ECO:0000256" key="6">
    <source>
        <dbReference type="ARBA" id="ARBA00022640"/>
    </source>
</evidence>
<dbReference type="PANTHER" id="PTHR34787">
    <property type="entry name" value="PHOTOSYSTEM I REACTION CENTER SUBUNIT VI-2, CHLOROPLASTIC"/>
    <property type="match status" value="1"/>
</dbReference>
<dbReference type="GO" id="GO:0009535">
    <property type="term" value="C:chloroplast thylakoid membrane"/>
    <property type="evidence" value="ECO:0007669"/>
    <property type="project" value="UniProtKB-SubCell"/>
</dbReference>
<dbReference type="InterPro" id="IPR004928">
    <property type="entry name" value="PSI_PsaH"/>
</dbReference>
<evidence type="ECO:0000256" key="2">
    <source>
        <dbReference type="ARBA" id="ARBA00004581"/>
    </source>
</evidence>
<comment type="function">
    <text evidence="1">Possible role could be the docking of the LHC I antenna complex to the core complex.</text>
</comment>
<keyword evidence="5" id="KW-0602">Photosynthesis</keyword>
<keyword evidence="6" id="KW-0934">Plastid</keyword>
<gene>
    <name evidence="12" type="ORF">CLEI1391_LOCUS15189</name>
</gene>
<evidence type="ECO:0008006" key="13">
    <source>
        <dbReference type="Google" id="ProtNLM"/>
    </source>
</evidence>
<protein>
    <recommendedName>
        <fullName evidence="13">Photosystem I reaction center subunit VI, chloroplastic</fullName>
    </recommendedName>
</protein>
<evidence type="ECO:0000256" key="7">
    <source>
        <dbReference type="ARBA" id="ARBA00022692"/>
    </source>
</evidence>
<proteinExistence type="inferred from homology"/>
<evidence type="ECO:0000256" key="11">
    <source>
        <dbReference type="SAM" id="MobiDB-lite"/>
    </source>
</evidence>
<feature type="region of interest" description="Disordered" evidence="11">
    <location>
        <begin position="109"/>
        <end position="131"/>
    </location>
</feature>
<dbReference type="GO" id="GO:0009538">
    <property type="term" value="C:photosystem I reaction center"/>
    <property type="evidence" value="ECO:0007669"/>
    <property type="project" value="InterPro"/>
</dbReference>
<keyword evidence="9" id="KW-0793">Thylakoid</keyword>
<organism evidence="12">
    <name type="scientific">Chlamydomonas leiostraca</name>
    <dbReference type="NCBI Taxonomy" id="1034604"/>
    <lineage>
        <taxon>Eukaryota</taxon>
        <taxon>Viridiplantae</taxon>
        <taxon>Chlorophyta</taxon>
        <taxon>core chlorophytes</taxon>
        <taxon>Chlorophyceae</taxon>
        <taxon>CS clade</taxon>
        <taxon>Chlamydomonadales</taxon>
        <taxon>Chlamydomonadaceae</taxon>
        <taxon>Chlamydomonas</taxon>
    </lineage>
</organism>
<evidence type="ECO:0000256" key="1">
    <source>
        <dbReference type="ARBA" id="ARBA00002502"/>
    </source>
</evidence>
<comment type="similarity">
    <text evidence="3">Belongs to the psaH family.</text>
</comment>
<evidence type="ECO:0000256" key="10">
    <source>
        <dbReference type="ARBA" id="ARBA00023136"/>
    </source>
</evidence>
<comment type="subcellular location">
    <subcellularLocation>
        <location evidence="2">Plastid</location>
        <location evidence="2">Chloroplast thylakoid membrane</location>
        <topology evidence="2">Single-pass membrane protein</topology>
    </subcellularLocation>
</comment>
<evidence type="ECO:0000256" key="3">
    <source>
        <dbReference type="ARBA" id="ARBA00010155"/>
    </source>
</evidence>
<evidence type="ECO:0000256" key="4">
    <source>
        <dbReference type="ARBA" id="ARBA00022528"/>
    </source>
</evidence>